<keyword evidence="2" id="KW-0521">NADP</keyword>
<dbReference type="InterPro" id="IPR036291">
    <property type="entry name" value="NAD(P)-bd_dom_sf"/>
</dbReference>
<evidence type="ECO:0000313" key="4">
    <source>
        <dbReference type="EMBL" id="KIX04174.1"/>
    </source>
</evidence>
<dbReference type="GO" id="GO:0005737">
    <property type="term" value="C:cytoplasm"/>
    <property type="evidence" value="ECO:0007669"/>
    <property type="project" value="TreeGrafter"/>
</dbReference>
<dbReference type="Gene3D" id="3.40.50.720">
    <property type="entry name" value="NAD(P)-binding Rossmann-like Domain"/>
    <property type="match status" value="1"/>
</dbReference>
<dbReference type="SUPFAM" id="SSF51735">
    <property type="entry name" value="NAD(P)-binding Rossmann-fold domains"/>
    <property type="match status" value="1"/>
</dbReference>
<evidence type="ECO:0000256" key="3">
    <source>
        <dbReference type="ARBA" id="ARBA00023002"/>
    </source>
</evidence>
<proteinExistence type="inferred from homology"/>
<dbReference type="OrthoDB" id="9876299at2759"/>
<dbReference type="PRINTS" id="PR00081">
    <property type="entry name" value="GDHRDH"/>
</dbReference>
<accession>A0A0D2IEB9</accession>
<dbReference type="EMBL" id="KN847479">
    <property type="protein sequence ID" value="KIX04174.1"/>
    <property type="molecule type" value="Genomic_DNA"/>
</dbReference>
<name>A0A0D2IEB9_9EURO</name>
<dbReference type="InterPro" id="IPR051468">
    <property type="entry name" value="Fungal_SecMetab_SDRs"/>
</dbReference>
<dbReference type="HOGENOM" id="CLU_010194_9_1_1"/>
<dbReference type="PANTHER" id="PTHR43544:SF7">
    <property type="entry name" value="NADB-LER2"/>
    <property type="match status" value="1"/>
</dbReference>
<sequence length="257" mass="27779">MAVSRTTYLITGANRGIGRGLADLFLSRPNTALIALFRDPEDETSKSLAASAFADNTAVIVLPYEAQNPDSAASALDTAQKSHTWHGPTVDVTPEAINQHIAINTIAPLLSFRACLPLLQVPSPSRSGPAKFIAISSEIGSTTNQPKLSHARSLPYGLSKAALNHTFRKLSTEYPNMVVEMLTPGPVLTDLMRELRGMFDQVVKENPKLLERFQPIDKVCKGLMECIDNASLSFGENGSVTGTSGGFRDWKGDVIPW</sequence>
<dbReference type="GeneID" id="25295799"/>
<protein>
    <submittedName>
        <fullName evidence="4">Uncharacterized protein</fullName>
    </submittedName>
</protein>
<keyword evidence="5" id="KW-1185">Reference proteome</keyword>
<dbReference type="RefSeq" id="XP_013271310.1">
    <property type="nucleotide sequence ID" value="XM_013415856.1"/>
</dbReference>
<dbReference type="AlphaFoldDB" id="A0A0D2IEB9"/>
<evidence type="ECO:0000256" key="1">
    <source>
        <dbReference type="ARBA" id="ARBA00006484"/>
    </source>
</evidence>
<dbReference type="Proteomes" id="UP000053617">
    <property type="component" value="Unassembled WGS sequence"/>
</dbReference>
<evidence type="ECO:0000256" key="2">
    <source>
        <dbReference type="ARBA" id="ARBA00022857"/>
    </source>
</evidence>
<dbReference type="GO" id="GO:0016491">
    <property type="term" value="F:oxidoreductase activity"/>
    <property type="evidence" value="ECO:0007669"/>
    <property type="project" value="UniProtKB-KW"/>
</dbReference>
<comment type="similarity">
    <text evidence="1">Belongs to the short-chain dehydrogenases/reductases (SDR) family.</text>
</comment>
<evidence type="ECO:0000313" key="5">
    <source>
        <dbReference type="Proteomes" id="UP000053617"/>
    </source>
</evidence>
<reference evidence="4 5" key="1">
    <citation type="submission" date="2015-01" db="EMBL/GenBank/DDBJ databases">
        <title>The Genome Sequence of Rhinocladiella mackenzie CBS 650.93.</title>
        <authorList>
            <consortium name="The Broad Institute Genomics Platform"/>
            <person name="Cuomo C."/>
            <person name="de Hoog S."/>
            <person name="Gorbushina A."/>
            <person name="Stielow B."/>
            <person name="Teixiera M."/>
            <person name="Abouelleil A."/>
            <person name="Chapman S.B."/>
            <person name="Priest M."/>
            <person name="Young S.K."/>
            <person name="Wortman J."/>
            <person name="Nusbaum C."/>
            <person name="Birren B."/>
        </authorList>
    </citation>
    <scope>NUCLEOTIDE SEQUENCE [LARGE SCALE GENOMIC DNA]</scope>
    <source>
        <strain evidence="4 5">CBS 650.93</strain>
    </source>
</reference>
<keyword evidence="3" id="KW-0560">Oxidoreductase</keyword>
<dbReference type="PANTHER" id="PTHR43544">
    <property type="entry name" value="SHORT-CHAIN DEHYDROGENASE/REDUCTASE"/>
    <property type="match status" value="1"/>
</dbReference>
<dbReference type="InterPro" id="IPR002347">
    <property type="entry name" value="SDR_fam"/>
</dbReference>
<gene>
    <name evidence="4" type="ORF">Z518_07728</name>
</gene>
<dbReference type="Pfam" id="PF00106">
    <property type="entry name" value="adh_short"/>
    <property type="match status" value="1"/>
</dbReference>
<dbReference type="VEuPathDB" id="FungiDB:Z518_07728"/>
<organism evidence="4 5">
    <name type="scientific">Rhinocladiella mackenziei CBS 650.93</name>
    <dbReference type="NCBI Taxonomy" id="1442369"/>
    <lineage>
        <taxon>Eukaryota</taxon>
        <taxon>Fungi</taxon>
        <taxon>Dikarya</taxon>
        <taxon>Ascomycota</taxon>
        <taxon>Pezizomycotina</taxon>
        <taxon>Eurotiomycetes</taxon>
        <taxon>Chaetothyriomycetidae</taxon>
        <taxon>Chaetothyriales</taxon>
        <taxon>Herpotrichiellaceae</taxon>
        <taxon>Rhinocladiella</taxon>
    </lineage>
</organism>